<sequence length="100" mass="11148">MVKQIFVCNGPTCNTKNAKTIISKLDELTSKKAEEYTIKTCGCMGHCHSAPNVMVDEIIIESVRLDDIENEVLLGNGKKAKTLNEYNADELIKDNFLNDI</sequence>
<dbReference type="AlphaFoldDB" id="A0A0G0JS53"/>
<name>A0A0G0JS53_9BACT</name>
<dbReference type="EMBL" id="LBTN01000029">
    <property type="protein sequence ID" value="KKQ39729.1"/>
    <property type="molecule type" value="Genomic_DNA"/>
</dbReference>
<evidence type="ECO:0000313" key="2">
    <source>
        <dbReference type="Proteomes" id="UP000034333"/>
    </source>
</evidence>
<dbReference type="CDD" id="cd02980">
    <property type="entry name" value="TRX_Fd_family"/>
    <property type="match status" value="1"/>
</dbReference>
<gene>
    <name evidence="1" type="ORF">US58_C0029G0007</name>
</gene>
<proteinExistence type="predicted"/>
<reference evidence="1 2" key="1">
    <citation type="journal article" date="2015" name="Nature">
        <title>rRNA introns, odd ribosomes, and small enigmatic genomes across a large radiation of phyla.</title>
        <authorList>
            <person name="Brown C.T."/>
            <person name="Hug L.A."/>
            <person name="Thomas B.C."/>
            <person name="Sharon I."/>
            <person name="Castelle C.J."/>
            <person name="Singh A."/>
            <person name="Wilkins M.J."/>
            <person name="Williams K.H."/>
            <person name="Banfield J.F."/>
        </authorList>
    </citation>
    <scope>NUCLEOTIDE SEQUENCE [LARGE SCALE GENOMIC DNA]</scope>
</reference>
<dbReference type="InterPro" id="IPR036249">
    <property type="entry name" value="Thioredoxin-like_sf"/>
</dbReference>
<comment type="caution">
    <text evidence="1">The sequence shown here is derived from an EMBL/GenBank/DDBJ whole genome shotgun (WGS) entry which is preliminary data.</text>
</comment>
<evidence type="ECO:0000313" key="1">
    <source>
        <dbReference type="EMBL" id="KKQ39729.1"/>
    </source>
</evidence>
<dbReference type="SUPFAM" id="SSF52833">
    <property type="entry name" value="Thioredoxin-like"/>
    <property type="match status" value="1"/>
</dbReference>
<dbReference type="Gene3D" id="3.40.30.10">
    <property type="entry name" value="Glutaredoxin"/>
    <property type="match status" value="1"/>
</dbReference>
<dbReference type="STRING" id="1619036.US58_C0029G0007"/>
<organism evidence="1 2">
    <name type="scientific">Candidatus Magasanikbacteria bacterium GW2011_GWA2_37_8</name>
    <dbReference type="NCBI Taxonomy" id="1619036"/>
    <lineage>
        <taxon>Bacteria</taxon>
        <taxon>Candidatus Magasanikiibacteriota</taxon>
    </lineage>
</organism>
<dbReference type="Proteomes" id="UP000034333">
    <property type="component" value="Unassembled WGS sequence"/>
</dbReference>
<protein>
    <submittedName>
        <fullName evidence="1">Uncharacterized protein</fullName>
    </submittedName>
</protein>
<accession>A0A0G0JS53</accession>
<dbReference type="Pfam" id="PF01257">
    <property type="entry name" value="2Fe-2S_thioredx"/>
    <property type="match status" value="1"/>
</dbReference>